<dbReference type="GO" id="GO:0006950">
    <property type="term" value="P:response to stress"/>
    <property type="evidence" value="ECO:0007669"/>
    <property type="project" value="UniProtKB-ARBA"/>
</dbReference>
<dbReference type="EMBL" id="CACVAZ010000023">
    <property type="protein sequence ID" value="CAA6805210.1"/>
    <property type="molecule type" value="Genomic_DNA"/>
</dbReference>
<dbReference type="PRINTS" id="PR01171">
    <property type="entry name" value="BCTLIPOCALIN"/>
</dbReference>
<name>A0A6S6SRD2_9BACT</name>
<evidence type="ECO:0000256" key="3">
    <source>
        <dbReference type="PIRSR" id="PIRSR036893-52"/>
    </source>
</evidence>
<dbReference type="InterPro" id="IPR012674">
    <property type="entry name" value="Calycin"/>
</dbReference>
<dbReference type="PROSITE" id="PS00213">
    <property type="entry name" value="LIPOCALIN"/>
    <property type="match status" value="1"/>
</dbReference>
<sequence length="174" mass="20144">MKKILILLTALLLIGCNNKTYAPLATVKQVDINKYLGTWYEIARYDQYFERGCSNISATYSLKEDKTIKVLNRCTKEGKVDEAIGKAYAVDETNSKLKVSFFGPFYGDYWILMLDDDYTYAVIGTPSREYFWILSRTPKMEQKTLDSILEKLPALGYNKSKLIYPIQKEQEEKK</sequence>
<feature type="lipid moiety-binding region" description="S-diacylglycerol cysteine" evidence="3">
    <location>
        <position position="16"/>
    </location>
</feature>
<dbReference type="Pfam" id="PF08212">
    <property type="entry name" value="Lipocalin_2"/>
    <property type="match status" value="1"/>
</dbReference>
<dbReference type="InterPro" id="IPR000566">
    <property type="entry name" value="Lipocln_cytosolic_FA-bd_dom"/>
</dbReference>
<dbReference type="PANTHER" id="PTHR10612">
    <property type="entry name" value="APOLIPOPROTEIN D"/>
    <property type="match status" value="1"/>
</dbReference>
<dbReference type="Gene3D" id="2.40.128.20">
    <property type="match status" value="1"/>
</dbReference>
<feature type="signal peptide" evidence="2">
    <location>
        <begin position="1"/>
        <end position="22"/>
    </location>
</feature>
<evidence type="ECO:0000313" key="5">
    <source>
        <dbReference type="EMBL" id="CAA6805210.1"/>
    </source>
</evidence>
<dbReference type="PANTHER" id="PTHR10612:SF34">
    <property type="entry name" value="APOLIPOPROTEIN D"/>
    <property type="match status" value="1"/>
</dbReference>
<dbReference type="PIRSF" id="PIRSF036893">
    <property type="entry name" value="Lipocalin_ApoD"/>
    <property type="match status" value="1"/>
</dbReference>
<dbReference type="SUPFAM" id="SSF50814">
    <property type="entry name" value="Lipocalins"/>
    <property type="match status" value="1"/>
</dbReference>
<dbReference type="AlphaFoldDB" id="A0A6S6SRD2"/>
<dbReference type="InterPro" id="IPR002446">
    <property type="entry name" value="Lipocalin_bac"/>
</dbReference>
<keyword evidence="3 5" id="KW-0449">Lipoprotein</keyword>
<evidence type="ECO:0000256" key="1">
    <source>
        <dbReference type="ARBA" id="ARBA00006889"/>
    </source>
</evidence>
<evidence type="ECO:0000259" key="4">
    <source>
        <dbReference type="Pfam" id="PF08212"/>
    </source>
</evidence>
<feature type="domain" description="Lipocalin/cytosolic fatty-acid binding" evidence="4">
    <location>
        <begin position="30"/>
        <end position="165"/>
    </location>
</feature>
<evidence type="ECO:0000256" key="2">
    <source>
        <dbReference type="PIRNR" id="PIRNR036893"/>
    </source>
</evidence>
<protein>
    <submittedName>
        <fullName evidence="5">Outer membrane lipoprotein Blc</fullName>
    </submittedName>
</protein>
<dbReference type="PROSITE" id="PS51257">
    <property type="entry name" value="PROKAR_LIPOPROTEIN"/>
    <property type="match status" value="1"/>
</dbReference>
<feature type="chain" id="PRO_5028556937" evidence="2">
    <location>
        <begin position="23"/>
        <end position="174"/>
    </location>
</feature>
<feature type="lipid moiety-binding region" description="N-palmitoyl cysteine" evidence="3">
    <location>
        <position position="16"/>
    </location>
</feature>
<dbReference type="InterPro" id="IPR022272">
    <property type="entry name" value="Lipocalin_CS"/>
</dbReference>
<dbReference type="InterPro" id="IPR022271">
    <property type="entry name" value="Lipocalin_ApoD"/>
</dbReference>
<accession>A0A6S6SRD2</accession>
<gene>
    <name evidence="5" type="ORF">HELGO_WM11436</name>
</gene>
<reference evidence="5" key="1">
    <citation type="submission" date="2020-01" db="EMBL/GenBank/DDBJ databases">
        <authorList>
            <person name="Meier V. D."/>
            <person name="Meier V D."/>
        </authorList>
    </citation>
    <scope>NUCLEOTIDE SEQUENCE</scope>
    <source>
        <strain evidence="5">HLG_WM_MAG_02</strain>
    </source>
</reference>
<keyword evidence="3" id="KW-0564">Palmitate</keyword>
<dbReference type="InterPro" id="IPR047202">
    <property type="entry name" value="Lipocalin_Blc-like_dom"/>
</dbReference>
<dbReference type="CDD" id="cd19438">
    <property type="entry name" value="lipocalin_Blc-like"/>
    <property type="match status" value="1"/>
</dbReference>
<proteinExistence type="inferred from homology"/>
<comment type="similarity">
    <text evidence="1 2">Belongs to the calycin superfamily. Lipocalin family.</text>
</comment>
<organism evidence="5">
    <name type="scientific">uncultured Sulfurovum sp</name>
    <dbReference type="NCBI Taxonomy" id="269237"/>
    <lineage>
        <taxon>Bacteria</taxon>
        <taxon>Pseudomonadati</taxon>
        <taxon>Campylobacterota</taxon>
        <taxon>Epsilonproteobacteria</taxon>
        <taxon>Campylobacterales</taxon>
        <taxon>Sulfurovaceae</taxon>
        <taxon>Sulfurovum</taxon>
        <taxon>environmental samples</taxon>
    </lineage>
</organism>
<keyword evidence="2" id="KW-0732">Signal</keyword>